<evidence type="ECO:0000256" key="1">
    <source>
        <dbReference type="ARBA" id="ARBA00023002"/>
    </source>
</evidence>
<dbReference type="RefSeq" id="WP_093316175.1">
    <property type="nucleotide sequence ID" value="NZ_FOZG01000003.1"/>
</dbReference>
<dbReference type="SUPFAM" id="SSF51735">
    <property type="entry name" value="NAD(P)-binding Rossmann-fold domains"/>
    <property type="match status" value="1"/>
</dbReference>
<dbReference type="AlphaFoldDB" id="A0A1I6M1R0"/>
<dbReference type="InterPro" id="IPR036291">
    <property type="entry name" value="NAD(P)-bd_dom_sf"/>
</dbReference>
<dbReference type="SMART" id="SM00829">
    <property type="entry name" value="PKS_ER"/>
    <property type="match status" value="1"/>
</dbReference>
<dbReference type="Proteomes" id="UP000198824">
    <property type="component" value="Unassembled WGS sequence"/>
</dbReference>
<feature type="domain" description="Enoyl reductase (ER)" evidence="2">
    <location>
        <begin position="15"/>
        <end position="333"/>
    </location>
</feature>
<protein>
    <recommendedName>
        <fullName evidence="2">Enoyl reductase (ER) domain-containing protein</fullName>
    </recommendedName>
</protein>
<dbReference type="InterPro" id="IPR011032">
    <property type="entry name" value="GroES-like_sf"/>
</dbReference>
<reference evidence="3 4" key="1">
    <citation type="submission" date="2016-10" db="EMBL/GenBank/DDBJ databases">
        <authorList>
            <person name="de Groot N.N."/>
        </authorList>
    </citation>
    <scope>NUCLEOTIDE SEQUENCE [LARGE SCALE GENOMIC DNA]</scope>
    <source>
        <strain evidence="3 4">S5-249</strain>
    </source>
</reference>
<keyword evidence="1" id="KW-0560">Oxidoreductase</keyword>
<dbReference type="InterPro" id="IPR020843">
    <property type="entry name" value="ER"/>
</dbReference>
<dbReference type="SUPFAM" id="SSF50129">
    <property type="entry name" value="GroES-like"/>
    <property type="match status" value="1"/>
</dbReference>
<dbReference type="EMBL" id="FOZG01000003">
    <property type="protein sequence ID" value="SFS09568.1"/>
    <property type="molecule type" value="Genomic_DNA"/>
</dbReference>
<dbReference type="Gene3D" id="3.90.180.10">
    <property type="entry name" value="Medium-chain alcohol dehydrogenases, catalytic domain"/>
    <property type="match status" value="1"/>
</dbReference>
<dbReference type="PANTHER" id="PTHR43205">
    <property type="entry name" value="PROSTAGLANDIN REDUCTASE"/>
    <property type="match status" value="1"/>
</dbReference>
<dbReference type="Pfam" id="PF16884">
    <property type="entry name" value="ADH_N_2"/>
    <property type="match status" value="1"/>
</dbReference>
<name>A0A1I6M1R0_9SPHN</name>
<dbReference type="Gene3D" id="3.40.50.720">
    <property type="entry name" value="NAD(P)-binding Rossmann-like Domain"/>
    <property type="match status" value="1"/>
</dbReference>
<dbReference type="Pfam" id="PF00107">
    <property type="entry name" value="ADH_zinc_N"/>
    <property type="match status" value="1"/>
</dbReference>
<dbReference type="PANTHER" id="PTHR43205:SF7">
    <property type="entry name" value="PROSTAGLANDIN REDUCTASE 1"/>
    <property type="match status" value="1"/>
</dbReference>
<dbReference type="GO" id="GO:0016628">
    <property type="term" value="F:oxidoreductase activity, acting on the CH-CH group of donors, NAD or NADP as acceptor"/>
    <property type="evidence" value="ECO:0007669"/>
    <property type="project" value="InterPro"/>
</dbReference>
<evidence type="ECO:0000313" key="3">
    <source>
        <dbReference type="EMBL" id="SFS09568.1"/>
    </source>
</evidence>
<evidence type="ECO:0000259" key="2">
    <source>
        <dbReference type="SMART" id="SM00829"/>
    </source>
</evidence>
<dbReference type="InterPro" id="IPR013149">
    <property type="entry name" value="ADH-like_C"/>
</dbReference>
<keyword evidence="4" id="KW-1185">Reference proteome</keyword>
<sequence>MPTNRRFLLIRRPHGTPVPEDFQLETSETPALEEGQFLLRNHYVSLDPAMRGWMDDRPSYLPPISLGDPVRASTIGRIAESRNPDFPVGAWASGLNGIEEYSLGQGGGFTRLVDETAVPKITNYLSSIGAIGLTAYFALLEVGQPKAGETVLVSGAAGAVGSLVGQIAKLKGCRTIGIAGGAEKCARLISDYGYDAAIDYRGKSGDDLAQAIREAAPNGVDVHFENVGGEILDAALLALNPRGRVVLCGLISQYNTAPKPTYNVWQLIVQGARMEGFILTHYVHRFGEAVPQLAEWVRAGKLRMDEHIDEGIENALPAFLRLFEGTNQGKMILKIAE</sequence>
<dbReference type="InterPro" id="IPR041694">
    <property type="entry name" value="ADH_N_2"/>
</dbReference>
<proteinExistence type="predicted"/>
<gene>
    <name evidence="3" type="ORF">SAMN05192580_3297</name>
</gene>
<dbReference type="CDD" id="cd05288">
    <property type="entry name" value="PGDH"/>
    <property type="match status" value="1"/>
</dbReference>
<dbReference type="OrthoDB" id="9805663at2"/>
<evidence type="ECO:0000313" key="4">
    <source>
        <dbReference type="Proteomes" id="UP000198824"/>
    </source>
</evidence>
<accession>A0A1I6M1R0</accession>
<dbReference type="InterPro" id="IPR045010">
    <property type="entry name" value="MDR_fam"/>
</dbReference>
<dbReference type="STRING" id="1166337.SAMN05192580_3297"/>
<organism evidence="3 4">
    <name type="scientific">Sphingomonas jatrophae</name>
    <dbReference type="NCBI Taxonomy" id="1166337"/>
    <lineage>
        <taxon>Bacteria</taxon>
        <taxon>Pseudomonadati</taxon>
        <taxon>Pseudomonadota</taxon>
        <taxon>Alphaproteobacteria</taxon>
        <taxon>Sphingomonadales</taxon>
        <taxon>Sphingomonadaceae</taxon>
        <taxon>Sphingomonas</taxon>
    </lineage>
</organism>
<dbReference type="FunFam" id="3.40.50.720:FF:000121">
    <property type="entry name" value="Prostaglandin reductase 2"/>
    <property type="match status" value="1"/>
</dbReference>